<dbReference type="EMBL" id="JBHSMS010000038">
    <property type="protein sequence ID" value="MFC5511861.1"/>
    <property type="molecule type" value="Genomic_DNA"/>
</dbReference>
<sequence>MKSVLEATAMLAAWQAEFRHEYRRMLDEVLTMGLPVAISTIYDCVPGLSPGLRTALAVFNDVILREAVARRLPVVDLRVVCDDPADYATVSPIEPSQQGGGKIAGAIAIRVRSQNPTLQRTVVFGSSVA</sequence>
<reference evidence="2" key="1">
    <citation type="journal article" date="2019" name="Int. J. Syst. Evol. Microbiol.">
        <title>The Global Catalogue of Microorganisms (GCM) 10K type strain sequencing project: providing services to taxonomists for standard genome sequencing and annotation.</title>
        <authorList>
            <consortium name="The Broad Institute Genomics Platform"/>
            <consortium name="The Broad Institute Genome Sequencing Center for Infectious Disease"/>
            <person name="Wu L."/>
            <person name="Ma J."/>
        </authorList>
    </citation>
    <scope>NUCLEOTIDE SEQUENCE [LARGE SCALE GENOMIC DNA]</scope>
    <source>
        <strain evidence="2">CCUG 38813</strain>
    </source>
</reference>
<dbReference type="Proteomes" id="UP001596031">
    <property type="component" value="Unassembled WGS sequence"/>
</dbReference>
<comment type="caution">
    <text evidence="1">The sequence shown here is derived from an EMBL/GenBank/DDBJ whole genome shotgun (WGS) entry which is preliminary data.</text>
</comment>
<organism evidence="1 2">
    <name type="scientific">Massilia jejuensis</name>
    <dbReference type="NCBI Taxonomy" id="648894"/>
    <lineage>
        <taxon>Bacteria</taxon>
        <taxon>Pseudomonadati</taxon>
        <taxon>Pseudomonadota</taxon>
        <taxon>Betaproteobacteria</taxon>
        <taxon>Burkholderiales</taxon>
        <taxon>Oxalobacteraceae</taxon>
        <taxon>Telluria group</taxon>
        <taxon>Massilia</taxon>
    </lineage>
</organism>
<dbReference type="SUPFAM" id="SSF52266">
    <property type="entry name" value="SGNH hydrolase"/>
    <property type="match status" value="1"/>
</dbReference>
<evidence type="ECO:0000313" key="1">
    <source>
        <dbReference type="EMBL" id="MFC5511861.1"/>
    </source>
</evidence>
<gene>
    <name evidence="1" type="ORF">ACFPOU_12085</name>
</gene>
<proteinExistence type="predicted"/>
<evidence type="ECO:0000313" key="2">
    <source>
        <dbReference type="Proteomes" id="UP001596031"/>
    </source>
</evidence>
<keyword evidence="2" id="KW-1185">Reference proteome</keyword>
<dbReference type="RefSeq" id="WP_379721317.1">
    <property type="nucleotide sequence ID" value="NZ_JBHSMS010000038.1"/>
</dbReference>
<name>A0ABW0PGQ9_9BURK</name>
<protein>
    <submittedName>
        <fullName evidence="1">Uncharacterized protein</fullName>
    </submittedName>
</protein>
<accession>A0ABW0PGQ9</accession>